<dbReference type="PANTHER" id="PTHR37549">
    <property type="entry name" value="LIPOPROTEIN LPRI"/>
    <property type="match status" value="1"/>
</dbReference>
<reference evidence="3 4" key="1">
    <citation type="journal article" date="2011" name="J. Bacteriol.">
        <title>Complete genome sequence of the haloaromatic acid-degrading bacterium Achromobacter xylosoxidans A8.</title>
        <authorList>
            <person name="Strnad H."/>
            <person name="Ridl J."/>
            <person name="Paces J."/>
            <person name="Kolar M."/>
            <person name="Vlcek C."/>
            <person name="Paces V."/>
        </authorList>
    </citation>
    <scope>NUCLEOTIDE SEQUENCE [LARGE SCALE GENOMIC DNA]</scope>
    <source>
        <strain evidence="3 4">A8</strain>
    </source>
</reference>
<name>E3HXF8_ACHXA</name>
<dbReference type="GO" id="GO:0005576">
    <property type="term" value="C:extracellular region"/>
    <property type="evidence" value="ECO:0007669"/>
    <property type="project" value="TreeGrafter"/>
</dbReference>
<accession>E3HXF8</accession>
<evidence type="ECO:0000256" key="1">
    <source>
        <dbReference type="SAM" id="SignalP"/>
    </source>
</evidence>
<dbReference type="OrthoDB" id="8654699at2"/>
<proteinExistence type="predicted"/>
<feature type="signal peptide" evidence="1">
    <location>
        <begin position="1"/>
        <end position="19"/>
    </location>
</feature>
<keyword evidence="1" id="KW-0732">Signal</keyword>
<dbReference type="HOGENOM" id="CLU_105485_0_0_4"/>
<dbReference type="Gene3D" id="1.20.1270.180">
    <property type="match status" value="1"/>
</dbReference>
<feature type="domain" description="Lysozyme inhibitor LprI-like N-terminal" evidence="2">
    <location>
        <begin position="25"/>
        <end position="81"/>
    </location>
</feature>
<dbReference type="Pfam" id="PF07007">
    <property type="entry name" value="LprI"/>
    <property type="match status" value="1"/>
</dbReference>
<dbReference type="eggNOG" id="COG4461">
    <property type="taxonomic scope" value="Bacteria"/>
</dbReference>
<organism evidence="3 4">
    <name type="scientific">Achromobacter xylosoxidans (strain A8)</name>
    <dbReference type="NCBI Taxonomy" id="762376"/>
    <lineage>
        <taxon>Bacteria</taxon>
        <taxon>Pseudomonadati</taxon>
        <taxon>Pseudomonadota</taxon>
        <taxon>Betaproteobacteria</taxon>
        <taxon>Burkholderiales</taxon>
        <taxon>Alcaligenaceae</taxon>
        <taxon>Achromobacter</taxon>
    </lineage>
</organism>
<sequence>MIRHLVFAASLAMAGSAAAAPSFNCAKATSPVEKAICAHPALADQDAAIAQQYKAVRAKLDAEAVKSLTSDQRYFLSVRDNIYAEPFTGSTPVKEIGTSMRYRLDFLKAINPQPAAGFVGKWKNLEGEIEITRTADGQLFVAANSAQPYNGRWVCDLSGKAVASGDSLIVSYQDGPPWTLDLTRRGAVLMVRETPPAGVANDGFGPPFCGMNGSLEGAWFAVR</sequence>
<dbReference type="STRING" id="762376.AXYL_05511"/>
<dbReference type="KEGG" id="axy:AXYL_05511"/>
<evidence type="ECO:0000259" key="2">
    <source>
        <dbReference type="Pfam" id="PF07007"/>
    </source>
</evidence>
<protein>
    <recommendedName>
        <fullName evidence="2">Lysozyme inhibitor LprI-like N-terminal domain-containing protein</fullName>
    </recommendedName>
</protein>
<evidence type="ECO:0000313" key="3">
    <source>
        <dbReference type="EMBL" id="ADP18811.1"/>
    </source>
</evidence>
<dbReference type="PATRIC" id="fig|762376.5.peg.5516"/>
<dbReference type="PANTHER" id="PTHR37549:SF1">
    <property type="entry name" value="LIPOPROTEIN LPRI"/>
    <property type="match status" value="1"/>
</dbReference>
<dbReference type="InterPro" id="IPR009739">
    <property type="entry name" value="LprI-like_N"/>
</dbReference>
<dbReference type="Proteomes" id="UP000006876">
    <property type="component" value="Chromosome"/>
</dbReference>
<dbReference type="AlphaFoldDB" id="E3HXF8"/>
<evidence type="ECO:0000313" key="4">
    <source>
        <dbReference type="Proteomes" id="UP000006876"/>
    </source>
</evidence>
<feature type="chain" id="PRO_5003171999" description="Lysozyme inhibitor LprI-like N-terminal domain-containing protein" evidence="1">
    <location>
        <begin position="20"/>
        <end position="223"/>
    </location>
</feature>
<dbReference type="EMBL" id="CP002287">
    <property type="protein sequence ID" value="ADP18811.1"/>
    <property type="molecule type" value="Genomic_DNA"/>
</dbReference>
<gene>
    <name evidence="3" type="ordered locus">AXYL_05511</name>
</gene>
<dbReference type="InterPro" id="IPR052755">
    <property type="entry name" value="Lysozyme_Inhibitor_LprI"/>
</dbReference>